<comment type="caution">
    <text evidence="7">The sequence shown here is derived from an EMBL/GenBank/DDBJ whole genome shotgun (WGS) entry which is preliminary data.</text>
</comment>
<keyword evidence="4 5" id="KW-0472">Membrane</keyword>
<gene>
    <name evidence="7" type="ORF">FGU71_07725</name>
</gene>
<keyword evidence="2 5" id="KW-0812">Transmembrane</keyword>
<feature type="transmembrane region" description="Helical" evidence="5">
    <location>
        <begin position="77"/>
        <end position="99"/>
    </location>
</feature>
<dbReference type="Pfam" id="PF06271">
    <property type="entry name" value="RDD"/>
    <property type="match status" value="1"/>
</dbReference>
<evidence type="ECO:0000313" key="8">
    <source>
        <dbReference type="Proteomes" id="UP000316343"/>
    </source>
</evidence>
<feature type="transmembrane region" description="Helical" evidence="5">
    <location>
        <begin position="37"/>
        <end position="65"/>
    </location>
</feature>
<keyword evidence="8" id="KW-1185">Reference proteome</keyword>
<accession>A0A547PC92</accession>
<dbReference type="EMBL" id="VHJK01000001">
    <property type="protein sequence ID" value="TRD11766.1"/>
    <property type="molecule type" value="Genomic_DNA"/>
</dbReference>
<dbReference type="InterPro" id="IPR010432">
    <property type="entry name" value="RDD"/>
</dbReference>
<dbReference type="Proteomes" id="UP000316343">
    <property type="component" value="Unassembled WGS sequence"/>
</dbReference>
<feature type="domain" description="RDD" evidence="6">
    <location>
        <begin position="31"/>
        <end position="193"/>
    </location>
</feature>
<dbReference type="RefSeq" id="WP_142788039.1">
    <property type="nucleotide sequence ID" value="NZ_VHJK01000001.1"/>
</dbReference>
<protein>
    <submittedName>
        <fullName evidence="7">RDD family protein</fullName>
    </submittedName>
</protein>
<dbReference type="PANTHER" id="PTHR38480">
    <property type="entry name" value="SLR0254 PROTEIN"/>
    <property type="match status" value="1"/>
</dbReference>
<evidence type="ECO:0000256" key="5">
    <source>
        <dbReference type="SAM" id="Phobius"/>
    </source>
</evidence>
<feature type="transmembrane region" description="Helical" evidence="5">
    <location>
        <begin position="149"/>
        <end position="177"/>
    </location>
</feature>
<evidence type="ECO:0000313" key="7">
    <source>
        <dbReference type="EMBL" id="TRD11766.1"/>
    </source>
</evidence>
<proteinExistence type="predicted"/>
<dbReference type="PANTHER" id="PTHR38480:SF1">
    <property type="entry name" value="SLR0254 PROTEIN"/>
    <property type="match status" value="1"/>
</dbReference>
<name>A0A547PC92_9SPHN</name>
<evidence type="ECO:0000256" key="4">
    <source>
        <dbReference type="ARBA" id="ARBA00023136"/>
    </source>
</evidence>
<organism evidence="7 8">
    <name type="scientific">Erythrobacter insulae</name>
    <dbReference type="NCBI Taxonomy" id="2584124"/>
    <lineage>
        <taxon>Bacteria</taxon>
        <taxon>Pseudomonadati</taxon>
        <taxon>Pseudomonadota</taxon>
        <taxon>Alphaproteobacteria</taxon>
        <taxon>Sphingomonadales</taxon>
        <taxon>Erythrobacteraceae</taxon>
        <taxon>Erythrobacter/Porphyrobacter group</taxon>
        <taxon>Erythrobacter</taxon>
    </lineage>
</organism>
<sequence>MNPAAKAISVDRKRERTLITPEGLAIPMTIAARGSRIGALILDFVFISLALMAVQIILMLILGGLFEDAANAMEQSVSGAAEFLFIILILLGFLARYAYFLSMELGPRGATFGKRIVGIRVASRNGGRLTPEAVIARNLLRDIELFMPFVFIMVAPSGAAGNAGIAGLIWFLIFMLFPFFNKDALRAGDVIAGTWVVEAPRTKLAQALSTQGAAAKGSSAITGARYAFGDAELSIYGEHELQTLERMLRDNQTDALSAVHETICRKIGWDPGAGDERAFLEAFYAQLRAKLEGDMRFGKRKANKFS</sequence>
<evidence type="ECO:0000259" key="6">
    <source>
        <dbReference type="Pfam" id="PF06271"/>
    </source>
</evidence>
<reference evidence="7 8" key="1">
    <citation type="submission" date="2019-06" db="EMBL/GenBank/DDBJ databases">
        <title>Erythrobacter insulae sp. nov., isolated from a tidal flat.</title>
        <authorList>
            <person name="Yoon J.-H."/>
        </authorList>
    </citation>
    <scope>NUCLEOTIDE SEQUENCE [LARGE SCALE GENOMIC DNA]</scope>
    <source>
        <strain evidence="7 8">JBTF-M21</strain>
    </source>
</reference>
<evidence type="ECO:0000256" key="3">
    <source>
        <dbReference type="ARBA" id="ARBA00022989"/>
    </source>
</evidence>
<keyword evidence="3 5" id="KW-1133">Transmembrane helix</keyword>
<evidence type="ECO:0000256" key="1">
    <source>
        <dbReference type="ARBA" id="ARBA00004141"/>
    </source>
</evidence>
<comment type="subcellular location">
    <subcellularLocation>
        <location evidence="1">Membrane</location>
        <topology evidence="1">Multi-pass membrane protein</topology>
    </subcellularLocation>
</comment>
<dbReference type="GO" id="GO:0016020">
    <property type="term" value="C:membrane"/>
    <property type="evidence" value="ECO:0007669"/>
    <property type="project" value="UniProtKB-SubCell"/>
</dbReference>
<dbReference type="AlphaFoldDB" id="A0A547PC92"/>
<dbReference type="OrthoDB" id="9787732at2"/>
<evidence type="ECO:0000256" key="2">
    <source>
        <dbReference type="ARBA" id="ARBA00022692"/>
    </source>
</evidence>